<dbReference type="EMBL" id="ANAH02000010">
    <property type="protein sequence ID" value="EPX61296.1"/>
    <property type="molecule type" value="Genomic_DNA"/>
</dbReference>
<organism evidence="1 2">
    <name type="scientific">Cystobacter fuscus (strain ATCC 25194 / DSM 2262 / NBRC 100088 / M29)</name>
    <dbReference type="NCBI Taxonomy" id="1242864"/>
    <lineage>
        <taxon>Bacteria</taxon>
        <taxon>Pseudomonadati</taxon>
        <taxon>Myxococcota</taxon>
        <taxon>Myxococcia</taxon>
        <taxon>Myxococcales</taxon>
        <taxon>Cystobacterineae</taxon>
        <taxon>Archangiaceae</taxon>
        <taxon>Cystobacter</taxon>
    </lineage>
</organism>
<sequence length="63" mass="6580">MPVNGLRGSGAPPTRLSSGIVQGCSRIHELRSDVSIGVRLGRSALNTAAEQGTQGECGDQRKF</sequence>
<evidence type="ECO:0000313" key="1">
    <source>
        <dbReference type="EMBL" id="EPX61296.1"/>
    </source>
</evidence>
<proteinExistence type="predicted"/>
<protein>
    <submittedName>
        <fullName evidence="1">Uncharacterized protein</fullName>
    </submittedName>
</protein>
<name>S9PE06_CYSF2</name>
<gene>
    <name evidence="1" type="ORF">D187_001079</name>
</gene>
<reference evidence="1" key="1">
    <citation type="submission" date="2013-05" db="EMBL/GenBank/DDBJ databases">
        <title>Genome assembly of Cystobacter fuscus DSM 2262.</title>
        <authorList>
            <person name="Sharma G."/>
            <person name="Khatri I."/>
            <person name="Kaur C."/>
            <person name="Mayilraj S."/>
            <person name="Subramanian S."/>
        </authorList>
    </citation>
    <scope>NUCLEOTIDE SEQUENCE [LARGE SCALE GENOMIC DNA]</scope>
    <source>
        <strain evidence="1">DSM 2262</strain>
    </source>
</reference>
<evidence type="ECO:0000313" key="2">
    <source>
        <dbReference type="Proteomes" id="UP000011682"/>
    </source>
</evidence>
<dbReference type="Proteomes" id="UP000011682">
    <property type="component" value="Unassembled WGS sequence"/>
</dbReference>
<comment type="caution">
    <text evidence="1">The sequence shown here is derived from an EMBL/GenBank/DDBJ whole genome shotgun (WGS) entry which is preliminary data.</text>
</comment>
<dbReference type="AlphaFoldDB" id="S9PE06"/>
<keyword evidence="2" id="KW-1185">Reference proteome</keyword>
<accession>S9PE06</accession>